<evidence type="ECO:0000256" key="3">
    <source>
        <dbReference type="ARBA" id="ARBA00023015"/>
    </source>
</evidence>
<dbReference type="Gene3D" id="3.40.50.300">
    <property type="entry name" value="P-loop containing nucleotide triphosphate hydrolases"/>
    <property type="match status" value="1"/>
</dbReference>
<evidence type="ECO:0000256" key="6">
    <source>
        <dbReference type="ARBA" id="ARBA00023163"/>
    </source>
</evidence>
<dbReference type="STRING" id="1860122.A9404_10110"/>
<dbReference type="InterPro" id="IPR003593">
    <property type="entry name" value="AAA+_ATPase"/>
</dbReference>
<dbReference type="PROSITE" id="PS50045">
    <property type="entry name" value="SIGMA54_INTERACT_4"/>
    <property type="match status" value="1"/>
</dbReference>
<dbReference type="Pfam" id="PF00158">
    <property type="entry name" value="Sigma54_activat"/>
    <property type="match status" value="1"/>
</dbReference>
<evidence type="ECO:0000313" key="10">
    <source>
        <dbReference type="EMBL" id="ANJ68421.1"/>
    </source>
</evidence>
<dbReference type="InterPro" id="IPR025943">
    <property type="entry name" value="Sigma_54_int_dom_ATP-bd_2"/>
</dbReference>
<protein>
    <submittedName>
        <fullName evidence="10">Sigma-54-dependent Fis family transcriptional regulator</fullName>
    </submittedName>
</protein>
<evidence type="ECO:0000256" key="4">
    <source>
        <dbReference type="ARBA" id="ARBA00023125"/>
    </source>
</evidence>
<dbReference type="SUPFAM" id="SSF46689">
    <property type="entry name" value="Homeodomain-like"/>
    <property type="match status" value="1"/>
</dbReference>
<dbReference type="InterPro" id="IPR002197">
    <property type="entry name" value="HTH_Fis"/>
</dbReference>
<keyword evidence="4" id="KW-0238">DNA-binding</keyword>
<evidence type="ECO:0000256" key="1">
    <source>
        <dbReference type="ARBA" id="ARBA00022741"/>
    </source>
</evidence>
<dbReference type="PANTHER" id="PTHR32071:SF14">
    <property type="entry name" value="TRANSCRIPTIONAL REGULATORY PROTEIN RTCR"/>
    <property type="match status" value="1"/>
</dbReference>
<keyword evidence="11" id="KW-1185">Reference proteome</keyword>
<keyword evidence="3" id="KW-0805">Transcription regulation</keyword>
<keyword evidence="7" id="KW-0597">Phosphoprotein</keyword>
<dbReference type="GO" id="GO:0005524">
    <property type="term" value="F:ATP binding"/>
    <property type="evidence" value="ECO:0007669"/>
    <property type="project" value="UniProtKB-KW"/>
</dbReference>
<dbReference type="GO" id="GO:0000160">
    <property type="term" value="P:phosphorelay signal transduction system"/>
    <property type="evidence" value="ECO:0007669"/>
    <property type="project" value="InterPro"/>
</dbReference>
<dbReference type="Proteomes" id="UP000078596">
    <property type="component" value="Chromosome"/>
</dbReference>
<dbReference type="Gene3D" id="1.10.8.60">
    <property type="match status" value="1"/>
</dbReference>
<dbReference type="InterPro" id="IPR027417">
    <property type="entry name" value="P-loop_NTPase"/>
</dbReference>
<evidence type="ECO:0000259" key="8">
    <source>
        <dbReference type="PROSITE" id="PS50045"/>
    </source>
</evidence>
<dbReference type="SUPFAM" id="SSF52540">
    <property type="entry name" value="P-loop containing nucleoside triphosphate hydrolases"/>
    <property type="match status" value="1"/>
</dbReference>
<reference evidence="10 11" key="1">
    <citation type="submission" date="2016-06" db="EMBL/GenBank/DDBJ databases">
        <title>Insight into the functional genes involving in sulfur oxidation in Pearl River water.</title>
        <authorList>
            <person name="Luo J."/>
            <person name="Tan X."/>
            <person name="Lin W."/>
        </authorList>
    </citation>
    <scope>NUCLEOTIDE SEQUENCE [LARGE SCALE GENOMIC DNA]</scope>
    <source>
        <strain evidence="10 11">LS2</strain>
    </source>
</reference>
<dbReference type="FunFam" id="3.40.50.300:FF:000006">
    <property type="entry name" value="DNA-binding transcriptional regulator NtrC"/>
    <property type="match status" value="1"/>
</dbReference>
<accession>A0A191ZKJ0</accession>
<dbReference type="OrthoDB" id="9804019at2"/>
<dbReference type="SMART" id="SM00382">
    <property type="entry name" value="AAA"/>
    <property type="match status" value="1"/>
</dbReference>
<dbReference type="InterPro" id="IPR058031">
    <property type="entry name" value="AAA_lid_NorR"/>
</dbReference>
<keyword evidence="1" id="KW-0547">Nucleotide-binding</keyword>
<dbReference type="Gene3D" id="3.40.50.2300">
    <property type="match status" value="1"/>
</dbReference>
<dbReference type="PROSITE" id="PS50110">
    <property type="entry name" value="RESPONSE_REGULATORY"/>
    <property type="match status" value="1"/>
</dbReference>
<dbReference type="InterPro" id="IPR002078">
    <property type="entry name" value="Sigma_54_int"/>
</dbReference>
<evidence type="ECO:0000256" key="5">
    <source>
        <dbReference type="ARBA" id="ARBA00023159"/>
    </source>
</evidence>
<dbReference type="KEGG" id="haz:A9404_10110"/>
<dbReference type="PRINTS" id="PR01590">
    <property type="entry name" value="HTHFIS"/>
</dbReference>
<feature type="modified residue" description="4-aspartylphosphate" evidence="7">
    <location>
        <position position="55"/>
    </location>
</feature>
<evidence type="ECO:0000259" key="9">
    <source>
        <dbReference type="PROSITE" id="PS50110"/>
    </source>
</evidence>
<dbReference type="Pfam" id="PF00072">
    <property type="entry name" value="Response_reg"/>
    <property type="match status" value="1"/>
</dbReference>
<evidence type="ECO:0000313" key="11">
    <source>
        <dbReference type="Proteomes" id="UP000078596"/>
    </source>
</evidence>
<sequence length="459" mass="51237">MSKQPTIVFVDDDQRASDLFSRFAQTEGLAVQGFQSVTQAQSWLEQNAADLIISDLKMPGMSGLEFLEWVRSRDKDVPFVLITGYSTLDHAIDALRLGADDFIKKPFDPEELVQLAHRLLRQEPDPRTLPLSQAERAMLGNSPAISGVYRVIDKIHDVRINVMIEGESGSGKELAARALHEHSDFANKPYIVIDCGALTDTLLENELFGHEKGAYTGASTTKQGLLEIASGGTVFLDEIGNISDAMQVKLLRVIQEQQITRVGGITPINIDVRFIVASNRDLAKMVSEGSFRHDLYHRLHVVRLRIPPLRERKEDIPALIDHFIRHFASRYNRPAQRFDAESMERIMAYDWPGNVRELKNMIERAVALSNAAEISLDLDGDTASPWASSLAKPNNGNAAPGIDADQPTLEVLERRYIEKILQANDGNREKTALTLGINKSTLWRKLQSYGQNDTNESPS</sequence>
<dbReference type="GO" id="GO:0043565">
    <property type="term" value="F:sequence-specific DNA binding"/>
    <property type="evidence" value="ECO:0007669"/>
    <property type="project" value="InterPro"/>
</dbReference>
<evidence type="ECO:0000256" key="7">
    <source>
        <dbReference type="PROSITE-ProRule" id="PRU00169"/>
    </source>
</evidence>
<dbReference type="GO" id="GO:0006355">
    <property type="term" value="P:regulation of DNA-templated transcription"/>
    <property type="evidence" value="ECO:0007669"/>
    <property type="project" value="InterPro"/>
</dbReference>
<dbReference type="InterPro" id="IPR001789">
    <property type="entry name" value="Sig_transdc_resp-reg_receiver"/>
</dbReference>
<dbReference type="CDD" id="cd00009">
    <property type="entry name" value="AAA"/>
    <property type="match status" value="1"/>
</dbReference>
<dbReference type="EMBL" id="CP016027">
    <property type="protein sequence ID" value="ANJ68421.1"/>
    <property type="molecule type" value="Genomic_DNA"/>
</dbReference>
<dbReference type="PANTHER" id="PTHR32071">
    <property type="entry name" value="TRANSCRIPTIONAL REGULATORY PROTEIN"/>
    <property type="match status" value="1"/>
</dbReference>
<evidence type="ECO:0000256" key="2">
    <source>
        <dbReference type="ARBA" id="ARBA00022840"/>
    </source>
</evidence>
<dbReference type="Pfam" id="PF25601">
    <property type="entry name" value="AAA_lid_14"/>
    <property type="match status" value="1"/>
</dbReference>
<dbReference type="SMART" id="SM00448">
    <property type="entry name" value="REC"/>
    <property type="match status" value="1"/>
</dbReference>
<keyword evidence="5" id="KW-0010">Activator</keyword>
<gene>
    <name evidence="10" type="ORF">A9404_10110</name>
</gene>
<organism evidence="10 11">
    <name type="scientific">Halothiobacillus diazotrophicus</name>
    <dbReference type="NCBI Taxonomy" id="1860122"/>
    <lineage>
        <taxon>Bacteria</taxon>
        <taxon>Pseudomonadati</taxon>
        <taxon>Pseudomonadota</taxon>
        <taxon>Gammaproteobacteria</taxon>
        <taxon>Chromatiales</taxon>
        <taxon>Halothiobacillaceae</taxon>
        <taxon>Halothiobacillus</taxon>
    </lineage>
</organism>
<dbReference type="Gene3D" id="1.10.10.60">
    <property type="entry name" value="Homeodomain-like"/>
    <property type="match status" value="1"/>
</dbReference>
<name>A0A191ZKJ0_9GAMM</name>
<dbReference type="SUPFAM" id="SSF52172">
    <property type="entry name" value="CheY-like"/>
    <property type="match status" value="1"/>
</dbReference>
<dbReference type="AlphaFoldDB" id="A0A191ZKJ0"/>
<dbReference type="FunFam" id="1.10.8.60:FF:000014">
    <property type="entry name" value="DNA-binding transcriptional regulator NtrC"/>
    <property type="match status" value="1"/>
</dbReference>
<feature type="domain" description="Response regulatory" evidence="9">
    <location>
        <begin position="6"/>
        <end position="120"/>
    </location>
</feature>
<dbReference type="PROSITE" id="PS00688">
    <property type="entry name" value="SIGMA54_INTERACT_3"/>
    <property type="match status" value="1"/>
</dbReference>
<dbReference type="InterPro" id="IPR011006">
    <property type="entry name" value="CheY-like_superfamily"/>
</dbReference>
<proteinExistence type="predicted"/>
<dbReference type="InterPro" id="IPR025944">
    <property type="entry name" value="Sigma_54_int_dom_CS"/>
</dbReference>
<dbReference type="Pfam" id="PF02954">
    <property type="entry name" value="HTH_8"/>
    <property type="match status" value="1"/>
</dbReference>
<dbReference type="PROSITE" id="PS00676">
    <property type="entry name" value="SIGMA54_INTERACT_2"/>
    <property type="match status" value="1"/>
</dbReference>
<keyword evidence="6" id="KW-0804">Transcription</keyword>
<dbReference type="InterPro" id="IPR009057">
    <property type="entry name" value="Homeodomain-like_sf"/>
</dbReference>
<keyword evidence="2" id="KW-0067">ATP-binding</keyword>
<feature type="domain" description="Sigma-54 factor interaction" evidence="8">
    <location>
        <begin position="138"/>
        <end position="367"/>
    </location>
</feature>